<dbReference type="FunFam" id="3.40.50.11320:FF:000002">
    <property type="entry name" value="Carboxypeptidase"/>
    <property type="match status" value="1"/>
</dbReference>
<dbReference type="GO" id="GO:0019748">
    <property type="term" value="P:secondary metabolic process"/>
    <property type="evidence" value="ECO:0007669"/>
    <property type="project" value="TreeGrafter"/>
</dbReference>
<dbReference type="InterPro" id="IPR018202">
    <property type="entry name" value="Ser_caboxypep_ser_AS"/>
</dbReference>
<dbReference type="GO" id="GO:0006508">
    <property type="term" value="P:proteolysis"/>
    <property type="evidence" value="ECO:0007669"/>
    <property type="project" value="UniProtKB-KW"/>
</dbReference>
<evidence type="ECO:0000313" key="12">
    <source>
        <dbReference type="EMBL" id="CAL1385332.1"/>
    </source>
</evidence>
<keyword evidence="3" id="KW-0964">Secreted</keyword>
<dbReference type="AlphaFoldDB" id="A0AAV2EHW0"/>
<keyword evidence="5 11" id="KW-0645">Protease</keyword>
<organism evidence="12 13">
    <name type="scientific">Linum trigynum</name>
    <dbReference type="NCBI Taxonomy" id="586398"/>
    <lineage>
        <taxon>Eukaryota</taxon>
        <taxon>Viridiplantae</taxon>
        <taxon>Streptophyta</taxon>
        <taxon>Embryophyta</taxon>
        <taxon>Tracheophyta</taxon>
        <taxon>Spermatophyta</taxon>
        <taxon>Magnoliopsida</taxon>
        <taxon>eudicotyledons</taxon>
        <taxon>Gunneridae</taxon>
        <taxon>Pentapetalae</taxon>
        <taxon>rosids</taxon>
        <taxon>fabids</taxon>
        <taxon>Malpighiales</taxon>
        <taxon>Linaceae</taxon>
        <taxon>Linum</taxon>
    </lineage>
</organism>
<evidence type="ECO:0000313" key="13">
    <source>
        <dbReference type="Proteomes" id="UP001497516"/>
    </source>
</evidence>
<dbReference type="GO" id="GO:0004185">
    <property type="term" value="F:serine-type carboxypeptidase activity"/>
    <property type="evidence" value="ECO:0007669"/>
    <property type="project" value="UniProtKB-UniRule"/>
</dbReference>
<dbReference type="PROSITE" id="PS51257">
    <property type="entry name" value="PROKAR_LIPOPROTEIN"/>
    <property type="match status" value="1"/>
</dbReference>
<comment type="similarity">
    <text evidence="2 11">Belongs to the peptidase S10 family.</text>
</comment>
<evidence type="ECO:0000256" key="2">
    <source>
        <dbReference type="ARBA" id="ARBA00009431"/>
    </source>
</evidence>
<evidence type="ECO:0000256" key="4">
    <source>
        <dbReference type="ARBA" id="ARBA00022645"/>
    </source>
</evidence>
<keyword evidence="4 11" id="KW-0121">Carboxypeptidase</keyword>
<evidence type="ECO:0000256" key="7">
    <source>
        <dbReference type="ARBA" id="ARBA00022801"/>
    </source>
</evidence>
<dbReference type="SUPFAM" id="SSF53474">
    <property type="entry name" value="alpha/beta-Hydrolases"/>
    <property type="match status" value="1"/>
</dbReference>
<dbReference type="EC" id="3.4.16.-" evidence="11"/>
<evidence type="ECO:0000256" key="11">
    <source>
        <dbReference type="RuleBase" id="RU361156"/>
    </source>
</evidence>
<dbReference type="Proteomes" id="UP001497516">
    <property type="component" value="Chromosome 4"/>
</dbReference>
<name>A0AAV2EHW0_9ROSI</name>
<dbReference type="Gene3D" id="3.40.50.1820">
    <property type="entry name" value="alpha/beta hydrolase"/>
    <property type="match status" value="1"/>
</dbReference>
<keyword evidence="6 11" id="KW-0732">Signal</keyword>
<dbReference type="EMBL" id="OZ034817">
    <property type="protein sequence ID" value="CAL1385332.1"/>
    <property type="molecule type" value="Genomic_DNA"/>
</dbReference>
<dbReference type="InterPro" id="IPR033124">
    <property type="entry name" value="Ser_caboxypep_his_AS"/>
</dbReference>
<evidence type="ECO:0000256" key="1">
    <source>
        <dbReference type="ARBA" id="ARBA00004613"/>
    </source>
</evidence>
<evidence type="ECO:0000256" key="3">
    <source>
        <dbReference type="ARBA" id="ARBA00022525"/>
    </source>
</evidence>
<dbReference type="GO" id="GO:0016747">
    <property type="term" value="F:acyltransferase activity, transferring groups other than amino-acyl groups"/>
    <property type="evidence" value="ECO:0007669"/>
    <property type="project" value="TreeGrafter"/>
</dbReference>
<dbReference type="InterPro" id="IPR029058">
    <property type="entry name" value="AB_hydrolase_fold"/>
</dbReference>
<evidence type="ECO:0000256" key="8">
    <source>
        <dbReference type="ARBA" id="ARBA00023157"/>
    </source>
</evidence>
<comment type="subcellular location">
    <subcellularLocation>
        <location evidence="1">Secreted</location>
    </subcellularLocation>
</comment>
<keyword evidence="7 11" id="KW-0378">Hydrolase</keyword>
<accession>A0AAV2EHW0</accession>
<protein>
    <recommendedName>
        <fullName evidence="11">Carboxypeptidase</fullName>
        <ecNumber evidence="11">3.4.16.-</ecNumber>
    </recommendedName>
</protein>
<keyword evidence="13" id="KW-1185">Reference proteome</keyword>
<dbReference type="PROSITE" id="PS00560">
    <property type="entry name" value="CARBOXYPEPT_SER_HIS"/>
    <property type="match status" value="1"/>
</dbReference>
<gene>
    <name evidence="12" type="ORF">LTRI10_LOCUS26480</name>
</gene>
<comment type="function">
    <text evidence="10">Probable carboxypeptidase.</text>
</comment>
<reference evidence="12 13" key="1">
    <citation type="submission" date="2024-04" db="EMBL/GenBank/DDBJ databases">
        <authorList>
            <person name="Fracassetti M."/>
        </authorList>
    </citation>
    <scope>NUCLEOTIDE SEQUENCE [LARGE SCALE GENOMIC DNA]</scope>
</reference>
<proteinExistence type="inferred from homology"/>
<evidence type="ECO:0000256" key="5">
    <source>
        <dbReference type="ARBA" id="ARBA00022670"/>
    </source>
</evidence>
<dbReference type="PROSITE" id="PS00131">
    <property type="entry name" value="CARBOXYPEPT_SER_SER"/>
    <property type="match status" value="1"/>
</dbReference>
<feature type="signal peptide" evidence="11">
    <location>
        <begin position="1"/>
        <end position="30"/>
    </location>
</feature>
<evidence type="ECO:0000256" key="10">
    <source>
        <dbReference type="ARBA" id="ARBA00037399"/>
    </source>
</evidence>
<sequence length="508" mass="56316">MAKSTSGGAAAVVVVLMMTVMMSGCGLSEAAPADALVTYLPGFNGSFPSKHYSGYVGIEKEKHLFYYFIASERNPAEDPVVLWLNGGPGCSSFDGFVYEHGPFNFEEGPKGSLPKMHLNPYSWSKVSNIIYLDSPCGVGLSYSPNDSNYVTNDHKTALDTHSFLLKWFELYPEFQRNPFYISGESYAGVYVPTLAAEVVKGIKAGDKPAINFKGYLIGNGVVNNGGGLSAFVHFVHGMALISSHMFEEVAGACNANFSSTSEKCYDSIDKMDAALNDLNIYDILEPCYHDPEGQQQRQTQLPPSFQELGRTEKSLPVRKRMFGRAWPLWAQHFDNFQPNATNNKQFLWPQLARKSGGFICVNDVVATAWLNDESVRKALHAAPVSTAGAWELSSDRVRIDYGFGSGNMIPIHRNLTTQGYRALIYSGDHDMRVPYTGTEAWTSSMGYKITDEWRPWISGDDHQVAGYLQGYEHNLTFLTIKGAGHTVPEYKPQESLDFYTRFLDGKSI</sequence>
<dbReference type="PANTHER" id="PTHR11802">
    <property type="entry name" value="SERINE PROTEASE FAMILY S10 SERINE CARBOXYPEPTIDASE"/>
    <property type="match status" value="1"/>
</dbReference>
<dbReference type="GO" id="GO:0005576">
    <property type="term" value="C:extracellular region"/>
    <property type="evidence" value="ECO:0007669"/>
    <property type="project" value="UniProtKB-SubCell"/>
</dbReference>
<dbReference type="PANTHER" id="PTHR11802:SF493">
    <property type="entry name" value="CARBOXYPEPTIDASE"/>
    <property type="match status" value="1"/>
</dbReference>
<evidence type="ECO:0000256" key="6">
    <source>
        <dbReference type="ARBA" id="ARBA00022729"/>
    </source>
</evidence>
<feature type="chain" id="PRO_5043099829" description="Carboxypeptidase" evidence="11">
    <location>
        <begin position="31"/>
        <end position="508"/>
    </location>
</feature>
<dbReference type="FunFam" id="3.40.50.12670:FF:000002">
    <property type="entry name" value="Carboxypeptidase"/>
    <property type="match status" value="1"/>
</dbReference>
<evidence type="ECO:0000256" key="9">
    <source>
        <dbReference type="ARBA" id="ARBA00023180"/>
    </source>
</evidence>
<dbReference type="FunFam" id="3.40.50.1820:FF:000143">
    <property type="entry name" value="Carboxypeptidase"/>
    <property type="match status" value="1"/>
</dbReference>
<dbReference type="PRINTS" id="PR00724">
    <property type="entry name" value="CRBOXYPTASEC"/>
</dbReference>
<dbReference type="InterPro" id="IPR001563">
    <property type="entry name" value="Peptidase_S10"/>
</dbReference>
<keyword evidence="8" id="KW-1015">Disulfide bond</keyword>
<keyword evidence="9" id="KW-0325">Glycoprotein</keyword>
<dbReference type="Pfam" id="PF00450">
    <property type="entry name" value="Peptidase_S10"/>
    <property type="match status" value="1"/>
</dbReference>
<dbReference type="Gene3D" id="3.40.50.12670">
    <property type="match status" value="1"/>
</dbReference>